<dbReference type="GO" id="GO:0005634">
    <property type="term" value="C:nucleus"/>
    <property type="evidence" value="ECO:0007669"/>
    <property type="project" value="TreeGrafter"/>
</dbReference>
<evidence type="ECO:0000256" key="4">
    <source>
        <dbReference type="RuleBase" id="RU363090"/>
    </source>
</evidence>
<evidence type="ECO:0000313" key="5">
    <source>
        <dbReference type="EMBL" id="ELP85817.1"/>
    </source>
</evidence>
<accession>A0A0A1TX38</accession>
<dbReference type="GeneID" id="14884768"/>
<evidence type="ECO:0000256" key="3">
    <source>
        <dbReference type="ARBA" id="ARBA00022777"/>
    </source>
</evidence>
<dbReference type="KEGG" id="eiv:EIN_281880"/>
<keyword evidence="3 4" id="KW-0418">Kinase</keyword>
<name>A0A0A1TX38_ENTIV</name>
<dbReference type="GO" id="GO:0000828">
    <property type="term" value="F:inositol hexakisphosphate kinase activity"/>
    <property type="evidence" value="ECO:0007669"/>
    <property type="project" value="TreeGrafter"/>
</dbReference>
<comment type="similarity">
    <text evidence="1 4">Belongs to the inositol phosphokinase (IPK) family.</text>
</comment>
<evidence type="ECO:0000256" key="2">
    <source>
        <dbReference type="ARBA" id="ARBA00022679"/>
    </source>
</evidence>
<dbReference type="Pfam" id="PF03770">
    <property type="entry name" value="IPK"/>
    <property type="match status" value="1"/>
</dbReference>
<dbReference type="EC" id="2.7.-.-" evidence="4"/>
<evidence type="ECO:0000256" key="1">
    <source>
        <dbReference type="ARBA" id="ARBA00007374"/>
    </source>
</evidence>
<dbReference type="VEuPathDB" id="AmoebaDB:EIN_281880"/>
<dbReference type="OrthoDB" id="338650at2759"/>
<keyword evidence="2 4" id="KW-0808">Transferase</keyword>
<proteinExistence type="inferred from homology"/>
<organism evidence="5 6">
    <name type="scientific">Entamoeba invadens IP1</name>
    <dbReference type="NCBI Taxonomy" id="370355"/>
    <lineage>
        <taxon>Eukaryota</taxon>
        <taxon>Amoebozoa</taxon>
        <taxon>Evosea</taxon>
        <taxon>Archamoebae</taxon>
        <taxon>Mastigamoebida</taxon>
        <taxon>Entamoebidae</taxon>
        <taxon>Entamoeba</taxon>
    </lineage>
</organism>
<dbReference type="EMBL" id="KB207030">
    <property type="protein sequence ID" value="ELP85817.1"/>
    <property type="molecule type" value="Genomic_DNA"/>
</dbReference>
<sequence length="247" mass="28349">MEKLANKYPQYVKNNGGIDSWAHGSTLKSDGKRFLKKVTHQLELDFYTTTSTNPLFNGLIPNFLGYDKETSCLSLENITYGYTHPCILDLKIGDKTYCDDVRPQRRAERKKNDEEGTTAKYGFRFSGMTLSTLHKSYEVSPYLYLELHTLDDLVDVMKVFFDNMGDYKDDIQKTYIAQLSRFCDVFPTCNCTVISSSILFVYDLGTSTSDCRWIDFSHYRDNTTNPVDFTDGVQNGAARLLRVLRDL</sequence>
<evidence type="ECO:0000313" key="6">
    <source>
        <dbReference type="Proteomes" id="UP000014680"/>
    </source>
</evidence>
<dbReference type="PANTHER" id="PTHR12400:SF21">
    <property type="entry name" value="KINASE"/>
    <property type="match status" value="1"/>
</dbReference>
<dbReference type="AlphaFoldDB" id="A0A0A1TX38"/>
<dbReference type="SUPFAM" id="SSF56104">
    <property type="entry name" value="SAICAR synthase-like"/>
    <property type="match status" value="1"/>
</dbReference>
<dbReference type="GO" id="GO:0005737">
    <property type="term" value="C:cytoplasm"/>
    <property type="evidence" value="ECO:0007669"/>
    <property type="project" value="TreeGrafter"/>
</dbReference>
<dbReference type="InterPro" id="IPR005522">
    <property type="entry name" value="IPK"/>
</dbReference>
<dbReference type="Proteomes" id="UP000014680">
    <property type="component" value="Unassembled WGS sequence"/>
</dbReference>
<keyword evidence="6" id="KW-1185">Reference proteome</keyword>
<dbReference type="Gene3D" id="3.30.470.160">
    <property type="entry name" value="Inositol polyphosphate kinase"/>
    <property type="match status" value="1"/>
</dbReference>
<protein>
    <recommendedName>
        <fullName evidence="4">Kinase</fullName>
        <ecNumber evidence="4">2.7.-.-</ecNumber>
    </recommendedName>
</protein>
<dbReference type="PANTHER" id="PTHR12400">
    <property type="entry name" value="INOSITOL POLYPHOSPHATE KINASE"/>
    <property type="match status" value="1"/>
</dbReference>
<dbReference type="RefSeq" id="XP_004185163.1">
    <property type="nucleotide sequence ID" value="XM_004185115.1"/>
</dbReference>
<dbReference type="GO" id="GO:0046854">
    <property type="term" value="P:phosphatidylinositol phosphate biosynthetic process"/>
    <property type="evidence" value="ECO:0007669"/>
    <property type="project" value="TreeGrafter"/>
</dbReference>
<dbReference type="GO" id="GO:0032958">
    <property type="term" value="P:inositol phosphate biosynthetic process"/>
    <property type="evidence" value="ECO:0007669"/>
    <property type="project" value="InterPro"/>
</dbReference>
<dbReference type="InterPro" id="IPR038286">
    <property type="entry name" value="IPK_sf"/>
</dbReference>
<reference evidence="5 6" key="1">
    <citation type="submission" date="2012-10" db="EMBL/GenBank/DDBJ databases">
        <authorList>
            <person name="Zafar N."/>
            <person name="Inman J."/>
            <person name="Hall N."/>
            <person name="Lorenzi H."/>
            <person name="Caler E."/>
        </authorList>
    </citation>
    <scope>NUCLEOTIDE SEQUENCE [LARGE SCALE GENOMIC DNA]</scope>
    <source>
        <strain evidence="5 6">IP1</strain>
    </source>
</reference>
<gene>
    <name evidence="5" type="ORF">EIN_281880</name>
</gene>